<proteinExistence type="inferred from homology"/>
<evidence type="ECO:0000313" key="4">
    <source>
        <dbReference type="Proteomes" id="UP000676325"/>
    </source>
</evidence>
<dbReference type="RefSeq" id="WP_212516892.1">
    <property type="nucleotide sequence ID" value="NZ_JAGSOH010000008.1"/>
</dbReference>
<evidence type="ECO:0008006" key="5">
    <source>
        <dbReference type="Google" id="ProtNLM"/>
    </source>
</evidence>
<dbReference type="EMBL" id="JAGSOH010000008">
    <property type="protein sequence ID" value="MBR7825740.1"/>
    <property type="molecule type" value="Genomic_DNA"/>
</dbReference>
<dbReference type="Gene3D" id="2.60.120.180">
    <property type="match status" value="1"/>
</dbReference>
<protein>
    <recommendedName>
        <fullName evidence="5">Glycosyl hydrolase</fullName>
    </recommendedName>
</protein>
<evidence type="ECO:0000256" key="1">
    <source>
        <dbReference type="ARBA" id="ARBA00005519"/>
    </source>
</evidence>
<dbReference type="Pfam" id="PF01670">
    <property type="entry name" value="Glyco_hydro_12"/>
    <property type="match status" value="1"/>
</dbReference>
<reference evidence="3" key="1">
    <citation type="submission" date="2021-04" db="EMBL/GenBank/DDBJ databases">
        <title>Genome based classification of Actinospica acidithermotolerans sp. nov., an actinobacterium isolated from an Indonesian hot spring.</title>
        <authorList>
            <person name="Kusuma A.B."/>
            <person name="Putra K.E."/>
            <person name="Nafisah S."/>
            <person name="Loh J."/>
            <person name="Nouioui I."/>
            <person name="Goodfellow M."/>
        </authorList>
    </citation>
    <scope>NUCLEOTIDE SEQUENCE</scope>
    <source>
        <strain evidence="3">MGRD01-02</strain>
    </source>
</reference>
<dbReference type="GO" id="GO:0008810">
    <property type="term" value="F:cellulase activity"/>
    <property type="evidence" value="ECO:0007669"/>
    <property type="project" value="InterPro"/>
</dbReference>
<dbReference type="InterPro" id="IPR013319">
    <property type="entry name" value="GH11/12"/>
</dbReference>
<dbReference type="Proteomes" id="UP000676325">
    <property type="component" value="Unassembled WGS sequence"/>
</dbReference>
<keyword evidence="2" id="KW-0326">Glycosidase</keyword>
<gene>
    <name evidence="3" type="ORF">KDK95_05430</name>
</gene>
<dbReference type="PANTHER" id="PTHR34002">
    <property type="entry name" value="BLR1656 PROTEIN"/>
    <property type="match status" value="1"/>
</dbReference>
<evidence type="ECO:0000313" key="3">
    <source>
        <dbReference type="EMBL" id="MBR7825740.1"/>
    </source>
</evidence>
<accession>A0A941E3X3</accession>
<comment type="similarity">
    <text evidence="1 2">Belongs to the glycosyl hydrolase 12 (cellulase H) family.</text>
</comment>
<comment type="caution">
    <text evidence="3">The sequence shown here is derived from an EMBL/GenBank/DDBJ whole genome shotgun (WGS) entry which is preliminary data.</text>
</comment>
<keyword evidence="2" id="KW-0378">Hydrolase</keyword>
<name>A0A941E3X3_9ACTN</name>
<evidence type="ECO:0000256" key="2">
    <source>
        <dbReference type="RuleBase" id="RU361163"/>
    </source>
</evidence>
<dbReference type="InterPro" id="IPR013320">
    <property type="entry name" value="ConA-like_dom_sf"/>
</dbReference>
<dbReference type="PANTHER" id="PTHR34002:SF9">
    <property type="entry name" value="XYLOGLUCAN-SPECIFIC ENDO-BETA-1,4-GLUCANASE A"/>
    <property type="match status" value="1"/>
</dbReference>
<keyword evidence="2" id="KW-0119">Carbohydrate metabolism</keyword>
<sequence length="281" mass="29432">MSAVVLAATGGAVLGLIQPAPTVHGCHGTYAVSLPASPSTFALDATSCTSVVSAGSATTSAPPAFPTAPPLTADGHLFESSQRFAQFQTGGYAMSNDEWGTGYNTQTLWVNSSQNWGIHATQPDTPDVKSYANIGVNLHTSLDSLTSVTSSFNETNPVGGSWESAYDLWLDGTGIEVMAWTYESGGVQPLGQPVGTVTLGGSTWTLFVGNNGHNPTYSFVREGNENSGTVDLLSLLKYLEKAGYFSNPVLSSIQYGWEITGTGDVEKDFTMNEYSAAIGTS</sequence>
<dbReference type="InterPro" id="IPR002594">
    <property type="entry name" value="GH12"/>
</dbReference>
<dbReference type="AlphaFoldDB" id="A0A941E3X3"/>
<dbReference type="SUPFAM" id="SSF49899">
    <property type="entry name" value="Concanavalin A-like lectins/glucanases"/>
    <property type="match status" value="1"/>
</dbReference>
<dbReference type="GO" id="GO:0000272">
    <property type="term" value="P:polysaccharide catabolic process"/>
    <property type="evidence" value="ECO:0007669"/>
    <property type="project" value="UniProtKB-KW"/>
</dbReference>
<organism evidence="3 4">
    <name type="scientific">Actinospica acidithermotolerans</name>
    <dbReference type="NCBI Taxonomy" id="2828514"/>
    <lineage>
        <taxon>Bacteria</taxon>
        <taxon>Bacillati</taxon>
        <taxon>Actinomycetota</taxon>
        <taxon>Actinomycetes</taxon>
        <taxon>Catenulisporales</taxon>
        <taxon>Actinospicaceae</taxon>
        <taxon>Actinospica</taxon>
    </lineage>
</organism>
<keyword evidence="4" id="KW-1185">Reference proteome</keyword>
<keyword evidence="2" id="KW-0624">Polysaccharide degradation</keyword>